<reference evidence="3 4" key="1">
    <citation type="journal article" date="2016" name="Nat. Commun.">
        <title>Ectomycorrhizal ecology is imprinted in the genome of the dominant symbiotic fungus Cenococcum geophilum.</title>
        <authorList>
            <consortium name="DOE Joint Genome Institute"/>
            <person name="Peter M."/>
            <person name="Kohler A."/>
            <person name="Ohm R.A."/>
            <person name="Kuo A."/>
            <person name="Krutzmann J."/>
            <person name="Morin E."/>
            <person name="Arend M."/>
            <person name="Barry K.W."/>
            <person name="Binder M."/>
            <person name="Choi C."/>
            <person name="Clum A."/>
            <person name="Copeland A."/>
            <person name="Grisel N."/>
            <person name="Haridas S."/>
            <person name="Kipfer T."/>
            <person name="LaButti K."/>
            <person name="Lindquist E."/>
            <person name="Lipzen A."/>
            <person name="Maire R."/>
            <person name="Meier B."/>
            <person name="Mihaltcheva S."/>
            <person name="Molinier V."/>
            <person name="Murat C."/>
            <person name="Poggeler S."/>
            <person name="Quandt C.A."/>
            <person name="Sperisen C."/>
            <person name="Tritt A."/>
            <person name="Tisserant E."/>
            <person name="Crous P.W."/>
            <person name="Henrissat B."/>
            <person name="Nehls U."/>
            <person name="Egli S."/>
            <person name="Spatafora J.W."/>
            <person name="Grigoriev I.V."/>
            <person name="Martin F.M."/>
        </authorList>
    </citation>
    <scope>NUCLEOTIDE SEQUENCE [LARGE SCALE GENOMIC DNA]</scope>
    <source>
        <strain evidence="3 4">CBS 207.34</strain>
    </source>
</reference>
<dbReference type="AlphaFoldDB" id="A0A8E2ESC8"/>
<feature type="region of interest" description="Disordered" evidence="1">
    <location>
        <begin position="114"/>
        <end position="140"/>
    </location>
</feature>
<name>A0A8E2ESC8_9PEZI</name>
<evidence type="ECO:0000313" key="3">
    <source>
        <dbReference type="EMBL" id="OCL03463.1"/>
    </source>
</evidence>
<keyword evidence="4" id="KW-1185">Reference proteome</keyword>
<keyword evidence="2" id="KW-1133">Transmembrane helix</keyword>
<proteinExistence type="predicted"/>
<sequence>WKGGSKGIGGWLLAGLRLASGWLLGWILDFWILAGFWLVSGFWLGCWLGCWPGRWLLAGFWLGCWLVGGLVGWLATAIVAIGAVDAKLPPNLLVPVRGCRSPLASAGPRCHGQAHINPRPQAPKNLLQTTRPSPKPTPPTLHTYLHLDTFSTLYAKTRHALHPP</sequence>
<dbReference type="Proteomes" id="UP000250140">
    <property type="component" value="Unassembled WGS sequence"/>
</dbReference>
<protein>
    <submittedName>
        <fullName evidence="3">Uncharacterized protein</fullName>
    </submittedName>
</protein>
<feature type="transmembrane region" description="Helical" evidence="2">
    <location>
        <begin position="55"/>
        <end position="84"/>
    </location>
</feature>
<gene>
    <name evidence="3" type="ORF">AOQ84DRAFT_419094</name>
</gene>
<organism evidence="3 4">
    <name type="scientific">Glonium stellatum</name>
    <dbReference type="NCBI Taxonomy" id="574774"/>
    <lineage>
        <taxon>Eukaryota</taxon>
        <taxon>Fungi</taxon>
        <taxon>Dikarya</taxon>
        <taxon>Ascomycota</taxon>
        <taxon>Pezizomycotina</taxon>
        <taxon>Dothideomycetes</taxon>
        <taxon>Pleosporomycetidae</taxon>
        <taxon>Gloniales</taxon>
        <taxon>Gloniaceae</taxon>
        <taxon>Glonium</taxon>
    </lineage>
</organism>
<keyword evidence="2" id="KW-0472">Membrane</keyword>
<dbReference type="EMBL" id="KV750725">
    <property type="protein sequence ID" value="OCL03463.1"/>
    <property type="molecule type" value="Genomic_DNA"/>
</dbReference>
<feature type="transmembrane region" description="Helical" evidence="2">
    <location>
        <begin position="21"/>
        <end position="43"/>
    </location>
</feature>
<evidence type="ECO:0000256" key="1">
    <source>
        <dbReference type="SAM" id="MobiDB-lite"/>
    </source>
</evidence>
<accession>A0A8E2ESC8</accession>
<evidence type="ECO:0000313" key="4">
    <source>
        <dbReference type="Proteomes" id="UP000250140"/>
    </source>
</evidence>
<keyword evidence="2" id="KW-0812">Transmembrane</keyword>
<feature type="non-terminal residue" evidence="3">
    <location>
        <position position="1"/>
    </location>
</feature>
<evidence type="ECO:0000256" key="2">
    <source>
        <dbReference type="SAM" id="Phobius"/>
    </source>
</evidence>